<dbReference type="AlphaFoldDB" id="A0A914VQL3"/>
<dbReference type="WBParaSite" id="PSAMB.scaffold23065size454.g38792.t1">
    <property type="protein sequence ID" value="PSAMB.scaffold23065size454.g38792.t1"/>
    <property type="gene ID" value="PSAMB.scaffold23065size454.g38792"/>
</dbReference>
<accession>A0A914VQL3</accession>
<protein>
    <submittedName>
        <fullName evidence="2">Uncharacterized protein</fullName>
    </submittedName>
</protein>
<evidence type="ECO:0000313" key="1">
    <source>
        <dbReference type="Proteomes" id="UP000887566"/>
    </source>
</evidence>
<sequence>MNINWNRANAMALFREEMIETVLPSRQHQRVAFFFKVPIERCAHSDDLVRENVDSDLRS</sequence>
<keyword evidence="1" id="KW-1185">Reference proteome</keyword>
<dbReference type="Proteomes" id="UP000887566">
    <property type="component" value="Unplaced"/>
</dbReference>
<organism evidence="1 2">
    <name type="scientific">Plectus sambesii</name>
    <dbReference type="NCBI Taxonomy" id="2011161"/>
    <lineage>
        <taxon>Eukaryota</taxon>
        <taxon>Metazoa</taxon>
        <taxon>Ecdysozoa</taxon>
        <taxon>Nematoda</taxon>
        <taxon>Chromadorea</taxon>
        <taxon>Plectida</taxon>
        <taxon>Plectina</taxon>
        <taxon>Plectoidea</taxon>
        <taxon>Plectidae</taxon>
        <taxon>Plectus</taxon>
    </lineage>
</organism>
<name>A0A914VQL3_9BILA</name>
<proteinExistence type="predicted"/>
<reference evidence="2" key="1">
    <citation type="submission" date="2022-11" db="UniProtKB">
        <authorList>
            <consortium name="WormBaseParasite"/>
        </authorList>
    </citation>
    <scope>IDENTIFICATION</scope>
</reference>
<evidence type="ECO:0000313" key="2">
    <source>
        <dbReference type="WBParaSite" id="PSAMB.scaffold23065size454.g38792.t1"/>
    </source>
</evidence>